<dbReference type="KEGG" id="mpp:MICPUCDRAFT_50091"/>
<dbReference type="GeneID" id="9680485"/>
<dbReference type="Proteomes" id="UP000001876">
    <property type="component" value="Unassembled WGS sequence"/>
</dbReference>
<keyword evidence="2" id="KW-1133">Transmembrane helix</keyword>
<sequence length="99" mass="10641">MSEAPPAAARRRAGATASAADDDDDDATTTTKATMNRRRGYARNRVPVIGGRPVKTRTSGMRKLHEPAGAGVWVAIFGSVLLFAGIQAFIRWKWADELG</sequence>
<evidence type="ECO:0000256" key="1">
    <source>
        <dbReference type="SAM" id="MobiDB-lite"/>
    </source>
</evidence>
<keyword evidence="2" id="KW-0812">Transmembrane</keyword>
<keyword evidence="4" id="KW-1185">Reference proteome</keyword>
<protein>
    <submittedName>
        <fullName evidence="3">Predicted protein</fullName>
    </submittedName>
</protein>
<feature type="transmembrane region" description="Helical" evidence="2">
    <location>
        <begin position="70"/>
        <end position="90"/>
    </location>
</feature>
<evidence type="ECO:0000313" key="4">
    <source>
        <dbReference type="Proteomes" id="UP000001876"/>
    </source>
</evidence>
<evidence type="ECO:0000256" key="2">
    <source>
        <dbReference type="SAM" id="Phobius"/>
    </source>
</evidence>
<reference evidence="3 4" key="1">
    <citation type="journal article" date="2009" name="Science">
        <title>Green evolution and dynamic adaptations revealed by genomes of the marine picoeukaryotes Micromonas.</title>
        <authorList>
            <person name="Worden A.Z."/>
            <person name="Lee J.H."/>
            <person name="Mock T."/>
            <person name="Rouze P."/>
            <person name="Simmons M.P."/>
            <person name="Aerts A.L."/>
            <person name="Allen A.E."/>
            <person name="Cuvelier M.L."/>
            <person name="Derelle E."/>
            <person name="Everett M.V."/>
            <person name="Foulon E."/>
            <person name="Grimwood J."/>
            <person name="Gundlach H."/>
            <person name="Henrissat B."/>
            <person name="Napoli C."/>
            <person name="McDonald S.M."/>
            <person name="Parker M.S."/>
            <person name="Rombauts S."/>
            <person name="Salamov A."/>
            <person name="Von Dassow P."/>
            <person name="Badger J.H."/>
            <person name="Coutinho P.M."/>
            <person name="Demir E."/>
            <person name="Dubchak I."/>
            <person name="Gentemann C."/>
            <person name="Eikrem W."/>
            <person name="Gready J.E."/>
            <person name="John U."/>
            <person name="Lanier W."/>
            <person name="Lindquist E.A."/>
            <person name="Lucas S."/>
            <person name="Mayer K.F."/>
            <person name="Moreau H."/>
            <person name="Not F."/>
            <person name="Otillar R."/>
            <person name="Panaud O."/>
            <person name="Pangilinan J."/>
            <person name="Paulsen I."/>
            <person name="Piegu B."/>
            <person name="Poliakov A."/>
            <person name="Robbens S."/>
            <person name="Schmutz J."/>
            <person name="Toulza E."/>
            <person name="Wyss T."/>
            <person name="Zelensky A."/>
            <person name="Zhou K."/>
            <person name="Armbrust E.V."/>
            <person name="Bhattacharya D."/>
            <person name="Goodenough U.W."/>
            <person name="Van de Peer Y."/>
            <person name="Grigoriev I.V."/>
        </authorList>
    </citation>
    <scope>NUCLEOTIDE SEQUENCE [LARGE SCALE GENOMIC DNA]</scope>
    <source>
        <strain evidence="3 4">CCMP1545</strain>
    </source>
</reference>
<gene>
    <name evidence="3" type="ORF">MICPUCDRAFT_50091</name>
</gene>
<feature type="region of interest" description="Disordered" evidence="1">
    <location>
        <begin position="1"/>
        <end position="45"/>
    </location>
</feature>
<name>C1MH88_MICPC</name>
<organism evidence="4">
    <name type="scientific">Micromonas pusilla (strain CCMP1545)</name>
    <name type="common">Picoplanktonic green alga</name>
    <dbReference type="NCBI Taxonomy" id="564608"/>
    <lineage>
        <taxon>Eukaryota</taxon>
        <taxon>Viridiplantae</taxon>
        <taxon>Chlorophyta</taxon>
        <taxon>Mamiellophyceae</taxon>
        <taxon>Mamiellales</taxon>
        <taxon>Mamiellaceae</taxon>
        <taxon>Micromonas</taxon>
    </lineage>
</organism>
<evidence type="ECO:0000313" key="3">
    <source>
        <dbReference type="EMBL" id="EEH60701.1"/>
    </source>
</evidence>
<accession>C1MH88</accession>
<keyword evidence="2" id="KW-0472">Membrane</keyword>
<dbReference type="RefSeq" id="XP_003055449.1">
    <property type="nucleotide sequence ID" value="XM_003055403.1"/>
</dbReference>
<proteinExistence type="predicted"/>
<dbReference type="EMBL" id="GG663735">
    <property type="protein sequence ID" value="EEH60701.1"/>
    <property type="molecule type" value="Genomic_DNA"/>
</dbReference>
<dbReference type="AlphaFoldDB" id="C1MH88"/>